<dbReference type="Proteomes" id="UP000243106">
    <property type="component" value="Unassembled WGS sequence"/>
</dbReference>
<accession>A0A1I5URZ2</accession>
<dbReference type="AlphaFoldDB" id="A0A1I5URZ2"/>
<name>A0A1I5URZ2_9RHOB</name>
<keyword evidence="1" id="KW-0732">Signal</keyword>
<evidence type="ECO:0000313" key="3">
    <source>
        <dbReference type="Proteomes" id="UP000243106"/>
    </source>
</evidence>
<reference evidence="3" key="1">
    <citation type="submission" date="2016-10" db="EMBL/GenBank/DDBJ databases">
        <authorList>
            <person name="Varghese N."/>
            <person name="Submissions S."/>
        </authorList>
    </citation>
    <scope>NUCLEOTIDE SEQUENCE [LARGE SCALE GENOMIC DNA]</scope>
    <source>
        <strain evidence="3">JCM 10271</strain>
    </source>
</reference>
<evidence type="ECO:0000256" key="1">
    <source>
        <dbReference type="SAM" id="SignalP"/>
    </source>
</evidence>
<protein>
    <submittedName>
        <fullName evidence="2">Uncharacterized protein</fullName>
    </submittedName>
</protein>
<evidence type="ECO:0000313" key="2">
    <source>
        <dbReference type="EMBL" id="SFP98041.1"/>
    </source>
</evidence>
<keyword evidence="3" id="KW-1185">Reference proteome</keyword>
<dbReference type="EMBL" id="FOXV01000001">
    <property type="protein sequence ID" value="SFP98041.1"/>
    <property type="molecule type" value="Genomic_DNA"/>
</dbReference>
<dbReference type="RefSeq" id="WP_093008875.1">
    <property type="nucleotide sequence ID" value="NZ_FOXV01000001.1"/>
</dbReference>
<gene>
    <name evidence="2" type="ORF">SAMN05421853_101141</name>
</gene>
<proteinExistence type="predicted"/>
<feature type="signal peptide" evidence="1">
    <location>
        <begin position="1"/>
        <end position="21"/>
    </location>
</feature>
<organism evidence="2 3">
    <name type="scientific">Roseivivax halotolerans</name>
    <dbReference type="NCBI Taxonomy" id="93684"/>
    <lineage>
        <taxon>Bacteria</taxon>
        <taxon>Pseudomonadati</taxon>
        <taxon>Pseudomonadota</taxon>
        <taxon>Alphaproteobacteria</taxon>
        <taxon>Rhodobacterales</taxon>
        <taxon>Roseobacteraceae</taxon>
        <taxon>Roseivivax</taxon>
    </lineage>
</organism>
<sequence>MSTRTKTLSMTALLAASTSVAAVAQTAPEEGGSPTEPALEAAPEVGMTPDTAAPGMTSGAPDTFSELVSIFEEGMPEMADPAVIDTGYVIDTLTLSDIPDQAAGESESLDLALADVEGELAAMQDEIAANDMLADLLEAQGFAAEDVIGIFAAAPDRVELLVDDRA</sequence>
<feature type="chain" id="PRO_5017447602" evidence="1">
    <location>
        <begin position="22"/>
        <end position="166"/>
    </location>
</feature>